<feature type="compositionally biased region" description="Polar residues" evidence="1">
    <location>
        <begin position="364"/>
        <end position="386"/>
    </location>
</feature>
<dbReference type="AlphaFoldDB" id="A0A2W5MI22"/>
<dbReference type="PANTHER" id="PTHR32089">
    <property type="entry name" value="METHYL-ACCEPTING CHEMOTAXIS PROTEIN MCPB"/>
    <property type="match status" value="1"/>
</dbReference>
<dbReference type="SMART" id="SM00304">
    <property type="entry name" value="HAMP"/>
    <property type="match status" value="1"/>
</dbReference>
<dbReference type="PROSITE" id="PS50885">
    <property type="entry name" value="HAMP"/>
    <property type="match status" value="1"/>
</dbReference>
<dbReference type="SUPFAM" id="SSF58104">
    <property type="entry name" value="Methyl-accepting chemotaxis protein (MCP) signaling domain"/>
    <property type="match status" value="1"/>
</dbReference>
<evidence type="ECO:0000313" key="5">
    <source>
        <dbReference type="Proteomes" id="UP000249577"/>
    </source>
</evidence>
<evidence type="ECO:0000256" key="2">
    <source>
        <dbReference type="SAM" id="Phobius"/>
    </source>
</evidence>
<keyword evidence="2" id="KW-0812">Transmembrane</keyword>
<evidence type="ECO:0000256" key="1">
    <source>
        <dbReference type="SAM" id="MobiDB-lite"/>
    </source>
</evidence>
<dbReference type="Gene3D" id="1.10.8.500">
    <property type="entry name" value="HAMP domain in histidine kinase"/>
    <property type="match status" value="1"/>
</dbReference>
<evidence type="ECO:0000313" key="4">
    <source>
        <dbReference type="EMBL" id="PZQ17223.1"/>
    </source>
</evidence>
<name>A0A2W5MI22_ANCNO</name>
<feature type="transmembrane region" description="Helical" evidence="2">
    <location>
        <begin position="12"/>
        <end position="33"/>
    </location>
</feature>
<keyword evidence="2" id="KW-0472">Membrane</keyword>
<protein>
    <recommendedName>
        <fullName evidence="3">HAMP domain-containing protein</fullName>
    </recommendedName>
</protein>
<comment type="caution">
    <text evidence="4">The sequence shown here is derived from an EMBL/GenBank/DDBJ whole genome shotgun (WGS) entry which is preliminary data.</text>
</comment>
<sequence length="397" mass="41323">MTFFSGSLRRSFVISGAATTLFLAIVACIGLWATMSLGTALKTANVASQALRNSMTADMMHDALRADAFAAIVAEGGGSDADKAKTRADLEEHAATLKNSVAENRALPLSAPLKTALEAVDGPLASYLAAAQQIVRLGLKDPAAARRELPPFLSAFRELETAMGRAGDLIEAEVSNVAHENQALARTATLTMIGAFVLGSLAVLAANLLLGRAVAPPIAAMTTVMGRLAAGDTSVDVPSTERRNEIGAMARAVDVFKRNAIAIKQLEADQARQKALVEEERRAEMTRLADRFEAEVLGIVASVSASAEQLRQNAETMRSTATDTSGRSTVVAAAAEEATANVQAVAGAASQLSEAIHEIARQVHSPSNSTAAANLETSARSISSTVWPPPSPASARP</sequence>
<reference evidence="4 5" key="1">
    <citation type="submission" date="2017-08" db="EMBL/GenBank/DDBJ databases">
        <title>Infants hospitalized years apart are colonized by the same room-sourced microbial strains.</title>
        <authorList>
            <person name="Brooks B."/>
            <person name="Olm M.R."/>
            <person name="Firek B.A."/>
            <person name="Baker R."/>
            <person name="Thomas B.C."/>
            <person name="Morowitz M.J."/>
            <person name="Banfield J.F."/>
        </authorList>
    </citation>
    <scope>NUCLEOTIDE SEQUENCE [LARGE SCALE GENOMIC DNA]</scope>
    <source>
        <strain evidence="4">S2_005_003_R2_43</strain>
    </source>
</reference>
<feature type="region of interest" description="Disordered" evidence="1">
    <location>
        <begin position="363"/>
        <end position="397"/>
    </location>
</feature>
<dbReference type="GO" id="GO:0007165">
    <property type="term" value="P:signal transduction"/>
    <property type="evidence" value="ECO:0007669"/>
    <property type="project" value="InterPro"/>
</dbReference>
<organism evidence="4 5">
    <name type="scientific">Ancylobacter novellus</name>
    <name type="common">Thiobacillus novellus</name>
    <dbReference type="NCBI Taxonomy" id="921"/>
    <lineage>
        <taxon>Bacteria</taxon>
        <taxon>Pseudomonadati</taxon>
        <taxon>Pseudomonadota</taxon>
        <taxon>Alphaproteobacteria</taxon>
        <taxon>Hyphomicrobiales</taxon>
        <taxon>Xanthobacteraceae</taxon>
        <taxon>Ancylobacter</taxon>
    </lineage>
</organism>
<gene>
    <name evidence="4" type="ORF">DI565_07605</name>
</gene>
<accession>A0A2W5MI22</accession>
<proteinExistence type="predicted"/>
<dbReference type="InterPro" id="IPR003660">
    <property type="entry name" value="HAMP_dom"/>
</dbReference>
<dbReference type="SUPFAM" id="SSF158472">
    <property type="entry name" value="HAMP domain-like"/>
    <property type="match status" value="1"/>
</dbReference>
<keyword evidence="2" id="KW-1133">Transmembrane helix</keyword>
<dbReference type="Pfam" id="PF00672">
    <property type="entry name" value="HAMP"/>
    <property type="match status" value="1"/>
</dbReference>
<dbReference type="Proteomes" id="UP000249577">
    <property type="component" value="Unassembled WGS sequence"/>
</dbReference>
<dbReference type="PANTHER" id="PTHR32089:SF112">
    <property type="entry name" value="LYSOZYME-LIKE PROTEIN-RELATED"/>
    <property type="match status" value="1"/>
</dbReference>
<feature type="compositionally biased region" description="Pro residues" evidence="1">
    <location>
        <begin position="387"/>
        <end position="397"/>
    </location>
</feature>
<dbReference type="CDD" id="cd06225">
    <property type="entry name" value="HAMP"/>
    <property type="match status" value="1"/>
</dbReference>
<feature type="domain" description="HAMP" evidence="3">
    <location>
        <begin position="212"/>
        <end position="265"/>
    </location>
</feature>
<dbReference type="GO" id="GO:0016020">
    <property type="term" value="C:membrane"/>
    <property type="evidence" value="ECO:0007669"/>
    <property type="project" value="InterPro"/>
</dbReference>
<evidence type="ECO:0000259" key="3">
    <source>
        <dbReference type="PROSITE" id="PS50885"/>
    </source>
</evidence>
<dbReference type="EMBL" id="QFPN01000003">
    <property type="protein sequence ID" value="PZQ17223.1"/>
    <property type="molecule type" value="Genomic_DNA"/>
</dbReference>